<accession>A0A3T0D8G3</accession>
<gene>
    <name evidence="2" type="ORF">ELD05_13095</name>
</gene>
<dbReference type="GO" id="GO:0016491">
    <property type="term" value="F:oxidoreductase activity"/>
    <property type="evidence" value="ECO:0007669"/>
    <property type="project" value="InterPro"/>
</dbReference>
<dbReference type="Gene3D" id="3.40.50.12380">
    <property type="entry name" value="Nitrogenase MoFe cofactor biosynthesis protein NifE, C-terminal"/>
    <property type="match status" value="1"/>
</dbReference>
<keyword evidence="3" id="KW-1185">Reference proteome</keyword>
<reference evidence="2 3" key="1">
    <citation type="submission" date="2018-12" db="EMBL/GenBank/DDBJ databases">
        <title>Genome sequence from the cellulolytic species, Caldicellulosiruptor changbaiensis.</title>
        <authorList>
            <person name="Blumer-Schuette S.E."/>
            <person name="Mendoza C."/>
        </authorList>
    </citation>
    <scope>NUCLEOTIDE SEQUENCE [LARGE SCALE GENOMIC DNA]</scope>
    <source>
        <strain evidence="2 3">CBS-Z</strain>
    </source>
</reference>
<feature type="domain" description="Nitrogenase/oxidoreductase component 1" evidence="1">
    <location>
        <begin position="36"/>
        <end position="420"/>
    </location>
</feature>
<dbReference type="CDD" id="cd01967">
    <property type="entry name" value="Nitrogenase_MoFe_alpha_like"/>
    <property type="match status" value="1"/>
</dbReference>
<dbReference type="Proteomes" id="UP000282930">
    <property type="component" value="Chromosome"/>
</dbReference>
<dbReference type="InterPro" id="IPR049939">
    <property type="entry name" value="NifE-like"/>
</dbReference>
<dbReference type="SUPFAM" id="SSF53807">
    <property type="entry name" value="Helical backbone' metal receptor"/>
    <property type="match status" value="1"/>
</dbReference>
<dbReference type="PANTHER" id="PTHR42956:SF1">
    <property type="entry name" value="NITROGENASE IRON-MOLYBDENUM COFACTOR BIOSYNTHESIS PROTEIN NIFE"/>
    <property type="match status" value="1"/>
</dbReference>
<sequence>MKLQNLLQQRDKHITKHGVPECQRPTIPGIMSQRACTFYGARWVLAPIKNSLHLVHAPADCAFYGQNVRKKNYMILSTDLVEKDIIFGAAKKLEESIVEADKIFDSYDLVFVYATCTASQIGEDIEWSIKRVKDRVNKILIPVVVPGFSGYSQADGHHIAQRAIANYILKNFKKTGEIENSVNIIGEYNVAGESQAIKRLLEKIGINVICTYTGDCCLSQMEKSVNARLNLLLCRSSGLLLAQFMKERFSIPYMEVSFYGIENTITSLKKIAKFFGKEKAAEIVADEEFSKIKHKIQFFKSKLQGKKAIVLLGASRIGFMTNAFKEAGLEILVCGSQFGCSNDYEIARCILPDSILVDDFNCAEVEEIILRFSPDLFIGGTREWYLSHKFGVPFLVLPQETKPYACFEGFLHLLIDVYKEVFAPVWRLI</sequence>
<proteinExistence type="predicted"/>
<protein>
    <submittedName>
        <fullName evidence="2">Nitrogenase</fullName>
    </submittedName>
</protein>
<dbReference type="InterPro" id="IPR000510">
    <property type="entry name" value="Nase/OxRdtase_comp1"/>
</dbReference>
<dbReference type="Pfam" id="PF00148">
    <property type="entry name" value="Oxidored_nitro"/>
    <property type="match status" value="1"/>
</dbReference>
<evidence type="ECO:0000313" key="2">
    <source>
        <dbReference type="EMBL" id="AZT91461.1"/>
    </source>
</evidence>
<evidence type="ECO:0000259" key="1">
    <source>
        <dbReference type="Pfam" id="PF00148"/>
    </source>
</evidence>
<dbReference type="AlphaFoldDB" id="A0A3T0D8G3"/>
<dbReference type="PANTHER" id="PTHR42956">
    <property type="entry name" value="NITROGENASE IRON-MOLYBDENUM COFACTOR BIOSYNTHESIS PROTEIN NIFE"/>
    <property type="match status" value="1"/>
</dbReference>
<dbReference type="RefSeq" id="WP_127352777.1">
    <property type="nucleotide sequence ID" value="NZ_CP034791.1"/>
</dbReference>
<dbReference type="KEGG" id="ccha:ELD05_13095"/>
<dbReference type="EMBL" id="CP034791">
    <property type="protein sequence ID" value="AZT91461.1"/>
    <property type="molecule type" value="Genomic_DNA"/>
</dbReference>
<dbReference type="Gene3D" id="3.40.50.1980">
    <property type="entry name" value="Nitrogenase molybdenum iron protein domain"/>
    <property type="match status" value="1"/>
</dbReference>
<evidence type="ECO:0000313" key="3">
    <source>
        <dbReference type="Proteomes" id="UP000282930"/>
    </source>
</evidence>
<organism evidence="2 3">
    <name type="scientific">Caldicellulosiruptor changbaiensis</name>
    <dbReference type="NCBI Taxonomy" id="1222016"/>
    <lineage>
        <taxon>Bacteria</taxon>
        <taxon>Bacillati</taxon>
        <taxon>Bacillota</taxon>
        <taxon>Bacillota incertae sedis</taxon>
        <taxon>Caldicellulosiruptorales</taxon>
        <taxon>Caldicellulosiruptoraceae</taxon>
        <taxon>Caldicellulosiruptor</taxon>
    </lineage>
</organism>
<name>A0A3T0D8G3_9FIRM</name>